<sequence>MKRFFTLLAVLNVTTGSTNMVTSCTIEQGWHLNADDSLLLIGKDIDKSKAIDDAKSNLQFTNYYILGDSLSDSHGIEKLIKNSFKLDIKIGTDDPSDLENYQNGSFTNGNTVAVLLNDKLGFDEIKPGIPNDRDSDFGRNYAIAGATAADVAGTAGVLLNRVTIEKQAQALVTQHKLRSTDLVLFEIGGNDLFQIIDTTNPQVELQMMQQSVERIKIALFTLLNNGVRKILFSDAPNVSIIPRYNNNNQDSDENLKKRANNIATEFHSRVTKMIELANSYYNNAIRNWGLFDNLPVLMTEFKTRHPQGNVTVNFRSGLDLDFMKIIEEEKLNAQRNPALPFNANVDDYFFFDIVHPTREVHQLAMEHYYQTVKEWT</sequence>
<dbReference type="Gene3D" id="3.40.50.1110">
    <property type="entry name" value="SGNH hydrolase"/>
    <property type="match status" value="1"/>
</dbReference>
<dbReference type="OrthoDB" id="390278at2"/>
<evidence type="ECO:0000313" key="3">
    <source>
        <dbReference type="Proteomes" id="UP000062963"/>
    </source>
</evidence>
<dbReference type="EMBL" id="CP010899">
    <property type="protein sequence ID" value="ALA97702.1"/>
    <property type="molecule type" value="Genomic_DNA"/>
</dbReference>
<protein>
    <submittedName>
        <fullName evidence="2">Lipolytic enzyme, GDSL family</fullName>
    </submittedName>
</protein>
<dbReference type="STRING" id="273035.SKUN_00812"/>
<evidence type="ECO:0000313" key="2">
    <source>
        <dbReference type="EMBL" id="ALA97702.1"/>
    </source>
</evidence>
<dbReference type="InterPro" id="IPR001087">
    <property type="entry name" value="GDSL"/>
</dbReference>
<dbReference type="SUPFAM" id="SSF52266">
    <property type="entry name" value="SGNH hydrolase"/>
    <property type="match status" value="1"/>
</dbReference>
<dbReference type="InterPro" id="IPR036514">
    <property type="entry name" value="SGNH_hydro_sf"/>
</dbReference>
<evidence type="ECO:0000256" key="1">
    <source>
        <dbReference type="ARBA" id="ARBA00022801"/>
    </source>
</evidence>
<dbReference type="PANTHER" id="PTHR45648">
    <property type="entry name" value="GDSL LIPASE/ACYLHYDROLASE FAMILY PROTEIN (AFU_ORTHOLOGUE AFUA_4G14700)"/>
    <property type="match status" value="1"/>
</dbReference>
<organism evidence="2 3">
    <name type="scientific">Spiroplasma kunkelii CR2-3x</name>
    <dbReference type="NCBI Taxonomy" id="273035"/>
    <lineage>
        <taxon>Bacteria</taxon>
        <taxon>Bacillati</taxon>
        <taxon>Mycoplasmatota</taxon>
        <taxon>Mollicutes</taxon>
        <taxon>Entomoplasmatales</taxon>
        <taxon>Spiroplasmataceae</taxon>
        <taxon>Spiroplasma</taxon>
    </lineage>
</organism>
<dbReference type="KEGG" id="skn:SKUN_00812"/>
<keyword evidence="3" id="KW-1185">Reference proteome</keyword>
<dbReference type="PROSITE" id="PS51257">
    <property type="entry name" value="PROKAR_LIPOPROTEIN"/>
    <property type="match status" value="1"/>
</dbReference>
<dbReference type="PATRIC" id="fig|273035.7.peg.990"/>
<accession>A0A0K2JH04</accession>
<dbReference type="Pfam" id="PF00657">
    <property type="entry name" value="Lipase_GDSL"/>
    <property type="match status" value="1"/>
</dbReference>
<dbReference type="PANTHER" id="PTHR45648:SF22">
    <property type="entry name" value="GDSL LIPASE_ACYLHYDROLASE FAMILY PROTEIN (AFU_ORTHOLOGUE AFUA_4G14700)"/>
    <property type="match status" value="1"/>
</dbReference>
<proteinExistence type="predicted"/>
<dbReference type="InterPro" id="IPR051058">
    <property type="entry name" value="GDSL_Est/Lipase"/>
</dbReference>
<dbReference type="Proteomes" id="UP000062963">
    <property type="component" value="Chromosome"/>
</dbReference>
<dbReference type="CDD" id="cd01846">
    <property type="entry name" value="fatty_acyltransferase_like"/>
    <property type="match status" value="1"/>
</dbReference>
<dbReference type="AlphaFoldDB" id="A0A0K2JH04"/>
<keyword evidence="1" id="KW-0378">Hydrolase</keyword>
<reference evidence="2 3" key="1">
    <citation type="journal article" date="2015" name="Genome Announc.">
        <title>Complete Genome Sequence of Spiroplasma kunkelii Strain CR2-3x, Causal Agent of Corn Stunt Disease in Zea mays L.</title>
        <authorList>
            <person name="Davis R.E."/>
            <person name="Shao J."/>
            <person name="Dally E.L."/>
            <person name="Zhao Y."/>
            <person name="Gasparich G.E."/>
            <person name="Gaynor B.J."/>
            <person name="Athey J.C."/>
            <person name="Harrison N.A."/>
            <person name="Donofrio N."/>
        </authorList>
    </citation>
    <scope>NUCLEOTIDE SEQUENCE [LARGE SCALE GENOMIC DNA]</scope>
    <source>
        <strain evidence="2 3">CR2-3x</strain>
    </source>
</reference>
<gene>
    <name evidence="2" type="ORF">SKUN_00812</name>
</gene>
<name>A0A0K2JH04_SPIKU</name>
<dbReference type="RefSeq" id="WP_053390918.1">
    <property type="nucleotide sequence ID" value="NZ_CP010899.1"/>
</dbReference>
<dbReference type="GO" id="GO:0016788">
    <property type="term" value="F:hydrolase activity, acting on ester bonds"/>
    <property type="evidence" value="ECO:0007669"/>
    <property type="project" value="InterPro"/>
</dbReference>